<sequence>MTSEESTVWSTVFFKVKGTIFQVPPHRFTEHSEDFANMFHMPRAGHAESVEGKDKEHPIVLDDYEAADFRALMKVLYPAPKDVISGAYTLTKEEWVGVLNLSTRWRMRQMREHAIGNLSKMSLTSFEKVTFARAHKVAKWLKEGLNEIVTQEETFEPDELKLHLGLETAFRLVWIQNQALKRPPAMSPSSNPQFTLGSLSCSKCHSAMFNSPQYCQHCGRTISVNAPEDISHIGKVGSLKVNSQNLRCGGCTRIPLQMQSYACPSCHSSTSYKNFRLMASTHQSPRPDAKVEDVFKEEIASYESWDQ</sequence>
<proteinExistence type="predicted"/>
<dbReference type="AlphaFoldDB" id="A0A4Q2D3U4"/>
<dbReference type="EMBL" id="SDEE01000786">
    <property type="protein sequence ID" value="RXW13997.1"/>
    <property type="molecule type" value="Genomic_DNA"/>
</dbReference>
<protein>
    <submittedName>
        <fullName evidence="1">Uncharacterized protein</fullName>
    </submittedName>
</protein>
<gene>
    <name evidence="1" type="ORF">EST38_g11856</name>
</gene>
<name>A0A4Q2D3U4_9AGAR</name>
<evidence type="ECO:0000313" key="2">
    <source>
        <dbReference type="Proteomes" id="UP000290288"/>
    </source>
</evidence>
<comment type="caution">
    <text evidence="1">The sequence shown here is derived from an EMBL/GenBank/DDBJ whole genome shotgun (WGS) entry which is preliminary data.</text>
</comment>
<keyword evidence="2" id="KW-1185">Reference proteome</keyword>
<dbReference type="CDD" id="cd18186">
    <property type="entry name" value="BTB_POZ_ZBTB_KLHL-like"/>
    <property type="match status" value="1"/>
</dbReference>
<dbReference type="Proteomes" id="UP000290288">
    <property type="component" value="Unassembled WGS sequence"/>
</dbReference>
<evidence type="ECO:0000313" key="1">
    <source>
        <dbReference type="EMBL" id="RXW13997.1"/>
    </source>
</evidence>
<dbReference type="InterPro" id="IPR011333">
    <property type="entry name" value="SKP1/BTB/POZ_sf"/>
</dbReference>
<dbReference type="STRING" id="2316362.A0A4Q2D3U4"/>
<dbReference type="Gene3D" id="3.30.710.10">
    <property type="entry name" value="Potassium Channel Kv1.1, Chain A"/>
    <property type="match status" value="1"/>
</dbReference>
<dbReference type="OrthoDB" id="2593747at2759"/>
<reference evidence="1 2" key="1">
    <citation type="submission" date="2019-01" db="EMBL/GenBank/DDBJ databases">
        <title>Draft genome sequence of Psathyrella aberdarensis IHI B618.</title>
        <authorList>
            <person name="Buettner E."/>
            <person name="Kellner H."/>
        </authorList>
    </citation>
    <scope>NUCLEOTIDE SEQUENCE [LARGE SCALE GENOMIC DNA]</scope>
    <source>
        <strain evidence="1 2">IHI B618</strain>
    </source>
</reference>
<accession>A0A4Q2D3U4</accession>
<organism evidence="1 2">
    <name type="scientific">Candolleomyces aberdarensis</name>
    <dbReference type="NCBI Taxonomy" id="2316362"/>
    <lineage>
        <taxon>Eukaryota</taxon>
        <taxon>Fungi</taxon>
        <taxon>Dikarya</taxon>
        <taxon>Basidiomycota</taxon>
        <taxon>Agaricomycotina</taxon>
        <taxon>Agaricomycetes</taxon>
        <taxon>Agaricomycetidae</taxon>
        <taxon>Agaricales</taxon>
        <taxon>Agaricineae</taxon>
        <taxon>Psathyrellaceae</taxon>
        <taxon>Candolleomyces</taxon>
    </lineage>
</organism>